<evidence type="ECO:0000313" key="1">
    <source>
        <dbReference type="EMBL" id="GAA2719850.1"/>
    </source>
</evidence>
<proteinExistence type="predicted"/>
<dbReference type="EMBL" id="BAAATZ010000003">
    <property type="protein sequence ID" value="GAA2719850.1"/>
    <property type="molecule type" value="Genomic_DNA"/>
</dbReference>
<organism evidence="1 2">
    <name type="scientific">Actinocorallia aurantiaca</name>
    <dbReference type="NCBI Taxonomy" id="46204"/>
    <lineage>
        <taxon>Bacteria</taxon>
        <taxon>Bacillati</taxon>
        <taxon>Actinomycetota</taxon>
        <taxon>Actinomycetes</taxon>
        <taxon>Streptosporangiales</taxon>
        <taxon>Thermomonosporaceae</taxon>
        <taxon>Actinocorallia</taxon>
    </lineage>
</organism>
<keyword evidence="2" id="KW-1185">Reference proteome</keyword>
<accession>A0ABN3TVK0</accession>
<dbReference type="Proteomes" id="UP001501842">
    <property type="component" value="Unassembled WGS sequence"/>
</dbReference>
<protein>
    <recommendedName>
        <fullName evidence="3">Histidine kinase/HSP90-like ATPase domain-containing protein</fullName>
    </recommendedName>
</protein>
<evidence type="ECO:0000313" key="2">
    <source>
        <dbReference type="Proteomes" id="UP001501842"/>
    </source>
</evidence>
<name>A0ABN3TVK0_9ACTN</name>
<gene>
    <name evidence="1" type="ORF">GCM10010439_06430</name>
</gene>
<dbReference type="Gene3D" id="3.30.565.10">
    <property type="entry name" value="Histidine kinase-like ATPase, C-terminal domain"/>
    <property type="match status" value="1"/>
</dbReference>
<sequence length="137" mass="14589">MDLRAGTAARTWLRGLFAASCPFRDGFLLVVSELLGNCAEHGGDGKVSLSVVHGGDRVWGRLVHHSPPTGKPVLRGDVTAQTELLLAQAGPRVPVEELAEDGRGLFVVQMLCSEYEHVSGPGSSITEWAMTGRCCFG</sequence>
<dbReference type="InterPro" id="IPR036890">
    <property type="entry name" value="HATPase_C_sf"/>
</dbReference>
<evidence type="ECO:0008006" key="3">
    <source>
        <dbReference type="Google" id="ProtNLM"/>
    </source>
</evidence>
<reference evidence="1 2" key="1">
    <citation type="journal article" date="2019" name="Int. J. Syst. Evol. Microbiol.">
        <title>The Global Catalogue of Microorganisms (GCM) 10K type strain sequencing project: providing services to taxonomists for standard genome sequencing and annotation.</title>
        <authorList>
            <consortium name="The Broad Institute Genomics Platform"/>
            <consortium name="The Broad Institute Genome Sequencing Center for Infectious Disease"/>
            <person name="Wu L."/>
            <person name="Ma J."/>
        </authorList>
    </citation>
    <scope>NUCLEOTIDE SEQUENCE [LARGE SCALE GENOMIC DNA]</scope>
    <source>
        <strain evidence="1 2">JCM 8201</strain>
    </source>
</reference>
<comment type="caution">
    <text evidence="1">The sequence shown here is derived from an EMBL/GenBank/DDBJ whole genome shotgun (WGS) entry which is preliminary data.</text>
</comment>